<dbReference type="Proteomes" id="UP001596066">
    <property type="component" value="Unassembled WGS sequence"/>
</dbReference>
<dbReference type="PANTHER" id="PTHR48098:SF1">
    <property type="entry name" value="DIACYLGLYCEROL ACYLTRANSFERASE_MYCOLYLTRANSFERASE AG85A"/>
    <property type="match status" value="1"/>
</dbReference>
<dbReference type="GO" id="GO:0016787">
    <property type="term" value="F:hydrolase activity"/>
    <property type="evidence" value="ECO:0007669"/>
    <property type="project" value="UniProtKB-KW"/>
</dbReference>
<dbReference type="InterPro" id="IPR000801">
    <property type="entry name" value="Esterase-like"/>
</dbReference>
<evidence type="ECO:0000313" key="2">
    <source>
        <dbReference type="Proteomes" id="UP001596066"/>
    </source>
</evidence>
<dbReference type="Gene3D" id="3.40.50.1820">
    <property type="entry name" value="alpha/beta hydrolase"/>
    <property type="match status" value="1"/>
</dbReference>
<dbReference type="InterPro" id="IPR050583">
    <property type="entry name" value="Mycobacterial_A85_antigen"/>
</dbReference>
<keyword evidence="1" id="KW-0378">Hydrolase</keyword>
<dbReference type="SUPFAM" id="SSF53474">
    <property type="entry name" value="alpha/beta-Hydrolases"/>
    <property type="match status" value="1"/>
</dbReference>
<dbReference type="InterPro" id="IPR029058">
    <property type="entry name" value="AB_hydrolase_fold"/>
</dbReference>
<dbReference type="PANTHER" id="PTHR48098">
    <property type="entry name" value="ENTEROCHELIN ESTERASE-RELATED"/>
    <property type="match status" value="1"/>
</dbReference>
<organism evidence="1 2">
    <name type="scientific">Kitasatospora cinereorecta</name>
    <dbReference type="NCBI Taxonomy" id="285560"/>
    <lineage>
        <taxon>Bacteria</taxon>
        <taxon>Bacillati</taxon>
        <taxon>Actinomycetota</taxon>
        <taxon>Actinomycetes</taxon>
        <taxon>Kitasatosporales</taxon>
        <taxon>Streptomycetaceae</taxon>
        <taxon>Kitasatospora</taxon>
    </lineage>
</organism>
<keyword evidence="2" id="KW-1185">Reference proteome</keyword>
<gene>
    <name evidence="1" type="ORF">ACFPZF_14890</name>
</gene>
<evidence type="ECO:0000313" key="1">
    <source>
        <dbReference type="EMBL" id="MFC5642633.1"/>
    </source>
</evidence>
<comment type="caution">
    <text evidence="1">The sequence shown here is derived from an EMBL/GenBank/DDBJ whole genome shotgun (WGS) entry which is preliminary data.</text>
</comment>
<dbReference type="RefSeq" id="WP_346146001.1">
    <property type="nucleotide sequence ID" value="NZ_BAAAUA010000025.1"/>
</dbReference>
<name>A0ABW0VAR1_9ACTN</name>
<dbReference type="EMBL" id="JBHSOC010000021">
    <property type="protein sequence ID" value="MFC5642633.1"/>
    <property type="molecule type" value="Genomic_DNA"/>
</dbReference>
<proteinExistence type="predicted"/>
<reference evidence="2" key="1">
    <citation type="journal article" date="2019" name="Int. J. Syst. Evol. Microbiol.">
        <title>The Global Catalogue of Microorganisms (GCM) 10K type strain sequencing project: providing services to taxonomists for standard genome sequencing and annotation.</title>
        <authorList>
            <consortium name="The Broad Institute Genomics Platform"/>
            <consortium name="The Broad Institute Genome Sequencing Center for Infectious Disease"/>
            <person name="Wu L."/>
            <person name="Ma J."/>
        </authorList>
    </citation>
    <scope>NUCLEOTIDE SEQUENCE [LARGE SCALE GENOMIC DNA]</scope>
    <source>
        <strain evidence="2">CGMCC 4.1622</strain>
    </source>
</reference>
<protein>
    <submittedName>
        <fullName evidence="1">Alpha/beta hydrolase</fullName>
    </submittedName>
</protein>
<dbReference type="Pfam" id="PF00756">
    <property type="entry name" value="Esterase"/>
    <property type="match status" value="1"/>
</dbReference>
<sequence>MTVMPAAHAGTPAQPPMPDAFNLTTVATDPAIVATNTPTNFVITVTTPQVAGTHHIRIILPADYYTNTGKRYPVLYFLHGASDNPANPYLAWPAVLDASARSSMITVEPDGGLRGWYANWLDQGTSAKAQNWENFHINQVIPFIDADLRTIPDKAHRAIAGLSMGGFGAMHYAQDHPELFSQVASLSGAIDLSRDSMDVRMAAVGTLTNGAGVLCGSASDPSCPSGFGPTVSSDALFGTPYPFSVFYPFSDVLWNAADPSTHMAKLAGMGISIYVGNGGGNPVNMEFWAESASGHVKANLDALGMPYHYVDYGNGAGWGACDGGHDGKCWAADMVDFVPRLEAAFGA</sequence>
<accession>A0ABW0VAR1</accession>